<accession>A0A4S4BS81</accession>
<dbReference type="Pfam" id="PF13472">
    <property type="entry name" value="Lipase_GDSL_2"/>
    <property type="match status" value="1"/>
</dbReference>
<dbReference type="InterPro" id="IPR008979">
    <property type="entry name" value="Galactose-bd-like_sf"/>
</dbReference>
<dbReference type="InterPro" id="IPR037459">
    <property type="entry name" value="RhgT-like"/>
</dbReference>
<keyword evidence="5" id="KW-1185">Reference proteome</keyword>
<dbReference type="SUPFAM" id="SSF49785">
    <property type="entry name" value="Galactose-binding domain-like"/>
    <property type="match status" value="1"/>
</dbReference>
<dbReference type="CDD" id="cd01821">
    <property type="entry name" value="Rhamnogalacturan_acetylesterase_like"/>
    <property type="match status" value="1"/>
</dbReference>
<gene>
    <name evidence="4" type="ORF">E6C55_16870</name>
</gene>
<reference evidence="4 5" key="1">
    <citation type="submission" date="2019-04" db="EMBL/GenBank/DDBJ databases">
        <title>Cohnella sp. nov. isolated from preserved vegetables.</title>
        <authorList>
            <person name="Lin S.-Y."/>
            <person name="Hung M.-H."/>
            <person name="Young C.-C."/>
        </authorList>
    </citation>
    <scope>NUCLEOTIDE SEQUENCE [LARGE SCALE GENOMIC DNA]</scope>
    <source>
        <strain evidence="4 5">CC-MHH1044</strain>
    </source>
</reference>
<dbReference type="InterPro" id="IPR013830">
    <property type="entry name" value="SGNH_hydro"/>
</dbReference>
<comment type="similarity">
    <text evidence="1">Belongs to the 'GDSL' lipolytic enzyme family.</text>
</comment>
<evidence type="ECO:0000259" key="3">
    <source>
        <dbReference type="Pfam" id="PF13472"/>
    </source>
</evidence>
<organism evidence="4 5">
    <name type="scientific">Cohnella fermenti</name>
    <dbReference type="NCBI Taxonomy" id="2565925"/>
    <lineage>
        <taxon>Bacteria</taxon>
        <taxon>Bacillati</taxon>
        <taxon>Bacillota</taxon>
        <taxon>Bacilli</taxon>
        <taxon>Bacillales</taxon>
        <taxon>Paenibacillaceae</taxon>
        <taxon>Cohnella</taxon>
    </lineage>
</organism>
<dbReference type="Gene3D" id="3.40.50.1110">
    <property type="entry name" value="SGNH hydrolase"/>
    <property type="match status" value="1"/>
</dbReference>
<dbReference type="AlphaFoldDB" id="A0A4S4BS81"/>
<sequence length="369" mass="40537">MTASSWKFDFGVGEAAAGYIKATPASRYHPSVGCGFTGEPDIAARDRGEPDALRRDLIIPADAEFRVDVPDGSYQLSLLIGDWILPSHTTVKAAPGRLLISGLRTSPGQFVRETVSVRAKGGCIRLQFSGQAPRINALEINAAPHALALFLAGDSTVTDQPEDGYPYAGWGQMLAAFLKHDVIIANEAMSGRSSKSFIGEGRLDAIWEAIKPNDFLFIQFGHNDQKPDEERFTDPATTYKEHLLRYIDGARERGAHPVLITSVHRRYFAEDGTLQDTHGAYLTAVRELAAETGTPLIDLAARTKSLLEELGPDNSKQLFMWGARGEFANFPGGIEDNTHFQEQGAIRIARLVVEEIRALDLWPLAMYIR</sequence>
<protein>
    <submittedName>
        <fullName evidence="4">Rhamnogalacturonan acetylesterase</fullName>
    </submittedName>
</protein>
<dbReference type="Gene3D" id="2.60.120.430">
    <property type="entry name" value="Galactose-binding lectin"/>
    <property type="match status" value="1"/>
</dbReference>
<evidence type="ECO:0000313" key="4">
    <source>
        <dbReference type="EMBL" id="THF77336.1"/>
    </source>
</evidence>
<dbReference type="GO" id="GO:0016787">
    <property type="term" value="F:hydrolase activity"/>
    <property type="evidence" value="ECO:0007669"/>
    <property type="project" value="UniProtKB-KW"/>
</dbReference>
<dbReference type="SUPFAM" id="SSF52266">
    <property type="entry name" value="SGNH hydrolase"/>
    <property type="match status" value="1"/>
</dbReference>
<dbReference type="PANTHER" id="PTHR43695">
    <property type="entry name" value="PUTATIVE (AFU_ORTHOLOGUE AFUA_2G17250)-RELATED"/>
    <property type="match status" value="1"/>
</dbReference>
<dbReference type="OrthoDB" id="9807041at2"/>
<dbReference type="Proteomes" id="UP000310636">
    <property type="component" value="Unassembled WGS sequence"/>
</dbReference>
<dbReference type="EMBL" id="SSOB01000020">
    <property type="protein sequence ID" value="THF77336.1"/>
    <property type="molecule type" value="Genomic_DNA"/>
</dbReference>
<keyword evidence="2" id="KW-0378">Hydrolase</keyword>
<dbReference type="RefSeq" id="WP_136370981.1">
    <property type="nucleotide sequence ID" value="NZ_SSOB01000020.1"/>
</dbReference>
<comment type="caution">
    <text evidence="4">The sequence shown here is derived from an EMBL/GenBank/DDBJ whole genome shotgun (WGS) entry which is preliminary data.</text>
</comment>
<evidence type="ECO:0000256" key="2">
    <source>
        <dbReference type="ARBA" id="ARBA00022801"/>
    </source>
</evidence>
<name>A0A4S4BS81_9BACL</name>
<dbReference type="InterPro" id="IPR036514">
    <property type="entry name" value="SGNH_hydro_sf"/>
</dbReference>
<feature type="domain" description="SGNH hydrolase-type esterase" evidence="3">
    <location>
        <begin position="153"/>
        <end position="307"/>
    </location>
</feature>
<dbReference type="PANTHER" id="PTHR43695:SF1">
    <property type="entry name" value="RHAMNOGALACTURONAN ACETYLESTERASE"/>
    <property type="match status" value="1"/>
</dbReference>
<evidence type="ECO:0000256" key="1">
    <source>
        <dbReference type="ARBA" id="ARBA00008668"/>
    </source>
</evidence>
<evidence type="ECO:0000313" key="5">
    <source>
        <dbReference type="Proteomes" id="UP000310636"/>
    </source>
</evidence>
<proteinExistence type="inferred from homology"/>